<accession>A0AAV9WPF6</accession>
<sequence>MQLGVVLYKAAVPPVQVALRFKTMALELKEYKRTGMASIEFNNWRTRGHKGLKRRNVPMKKGDYGQKKNDEESSTSIYIWES</sequence>
<feature type="region of interest" description="Disordered" evidence="1">
    <location>
        <begin position="50"/>
        <end position="82"/>
    </location>
</feature>
<dbReference type="AlphaFoldDB" id="A0AAV9WPF6"/>
<evidence type="ECO:0000256" key="1">
    <source>
        <dbReference type="SAM" id="MobiDB-lite"/>
    </source>
</evidence>
<organism evidence="2 3">
    <name type="scientific">Arthrobotrys musiformis</name>
    <dbReference type="NCBI Taxonomy" id="47236"/>
    <lineage>
        <taxon>Eukaryota</taxon>
        <taxon>Fungi</taxon>
        <taxon>Dikarya</taxon>
        <taxon>Ascomycota</taxon>
        <taxon>Pezizomycotina</taxon>
        <taxon>Orbiliomycetes</taxon>
        <taxon>Orbiliales</taxon>
        <taxon>Orbiliaceae</taxon>
        <taxon>Arthrobotrys</taxon>
    </lineage>
</organism>
<dbReference type="Proteomes" id="UP001370758">
    <property type="component" value="Unassembled WGS sequence"/>
</dbReference>
<gene>
    <name evidence="2" type="ORF">TWF481_001058</name>
</gene>
<keyword evidence="3" id="KW-1185">Reference proteome</keyword>
<name>A0AAV9WPF6_9PEZI</name>
<evidence type="ECO:0000313" key="2">
    <source>
        <dbReference type="EMBL" id="KAK6512167.1"/>
    </source>
</evidence>
<reference evidence="2 3" key="1">
    <citation type="submission" date="2023-08" db="EMBL/GenBank/DDBJ databases">
        <authorList>
            <person name="Palmer J.M."/>
        </authorList>
    </citation>
    <scope>NUCLEOTIDE SEQUENCE [LARGE SCALE GENOMIC DNA]</scope>
    <source>
        <strain evidence="2 3">TWF481</strain>
    </source>
</reference>
<protein>
    <submittedName>
        <fullName evidence="2">Uncharacterized protein</fullName>
    </submittedName>
</protein>
<comment type="caution">
    <text evidence="2">The sequence shown here is derived from an EMBL/GenBank/DDBJ whole genome shotgun (WGS) entry which is preliminary data.</text>
</comment>
<proteinExistence type="predicted"/>
<evidence type="ECO:0000313" key="3">
    <source>
        <dbReference type="Proteomes" id="UP001370758"/>
    </source>
</evidence>
<feature type="compositionally biased region" description="Basic and acidic residues" evidence="1">
    <location>
        <begin position="60"/>
        <end position="71"/>
    </location>
</feature>
<dbReference type="EMBL" id="JAVHJL010000001">
    <property type="protein sequence ID" value="KAK6512167.1"/>
    <property type="molecule type" value="Genomic_DNA"/>
</dbReference>